<dbReference type="SUPFAM" id="SSF52540">
    <property type="entry name" value="P-loop containing nucleoside triphosphate hydrolases"/>
    <property type="match status" value="1"/>
</dbReference>
<dbReference type="Proteomes" id="UP001229244">
    <property type="component" value="Unassembled WGS sequence"/>
</dbReference>
<evidence type="ECO:0000313" key="2">
    <source>
        <dbReference type="EMBL" id="MDQ0317363.1"/>
    </source>
</evidence>
<dbReference type="SMART" id="SM00382">
    <property type="entry name" value="AAA"/>
    <property type="match status" value="1"/>
</dbReference>
<evidence type="ECO:0000313" key="3">
    <source>
        <dbReference type="Proteomes" id="UP001229244"/>
    </source>
</evidence>
<dbReference type="EMBL" id="JAUSUL010000005">
    <property type="protein sequence ID" value="MDQ0317363.1"/>
    <property type="molecule type" value="Genomic_DNA"/>
</dbReference>
<reference evidence="2" key="1">
    <citation type="submission" date="2023-07" db="EMBL/GenBank/DDBJ databases">
        <title>Genomic Encyclopedia of Type Strains, Phase IV (KMG-IV): sequencing the most valuable type-strain genomes for metagenomic binning, comparative biology and taxonomic classification.</title>
        <authorList>
            <person name="Goeker M."/>
        </authorList>
    </citation>
    <scope>NUCLEOTIDE SEQUENCE</scope>
    <source>
        <strain evidence="2">DSM 21202</strain>
    </source>
</reference>
<evidence type="ECO:0000259" key="1">
    <source>
        <dbReference type="SMART" id="SM00382"/>
    </source>
</evidence>
<keyword evidence="3" id="KW-1185">Reference proteome</keyword>
<sequence>MSSIDYDKFDVDHPAFARISPFLTVHSKKGGPEHKYWLVPGWLGQYDIAVAFGASGAGKSVFATDLACRLAAGLDIDGGEGGIRWNVLYIAAERQGQVKRRIDAFCKHHGGGDPFDNLMIYDGPIDLLRPGELRAVVRSACLSLDDTIDLVVIDTLAAAMSGSDSNPEAMARAVHALNDAARWGNPDVPCTVLVVHHSGASDEKRMRGATQLHAAADTVIQIARKGDTSTARVVKNNESEARPDRSYKMETVSLGESARGIDTTAPVLVAVEPGRQGEPAASKVPRATLAAAAVLQRAIEANGGPVTEEQWRAAVYADAGDLSEAGKRQRFARARRLQEDGTVTETNGLYALAA</sequence>
<organism evidence="2 3">
    <name type="scientific">Amorphus orientalis</name>
    <dbReference type="NCBI Taxonomy" id="649198"/>
    <lineage>
        <taxon>Bacteria</taxon>
        <taxon>Pseudomonadati</taxon>
        <taxon>Pseudomonadota</taxon>
        <taxon>Alphaproteobacteria</taxon>
        <taxon>Hyphomicrobiales</taxon>
        <taxon>Amorphaceae</taxon>
        <taxon>Amorphus</taxon>
    </lineage>
</organism>
<dbReference type="AlphaFoldDB" id="A0AAE3VSH7"/>
<dbReference type="RefSeq" id="WP_306887280.1">
    <property type="nucleotide sequence ID" value="NZ_JAUSUL010000005.1"/>
</dbReference>
<name>A0AAE3VSH7_9HYPH</name>
<protein>
    <submittedName>
        <fullName evidence="2">RecA-family ATPase</fullName>
    </submittedName>
</protein>
<proteinExistence type="predicted"/>
<dbReference type="Gene3D" id="3.40.50.300">
    <property type="entry name" value="P-loop containing nucleotide triphosphate hydrolases"/>
    <property type="match status" value="1"/>
</dbReference>
<feature type="domain" description="AAA+ ATPase" evidence="1">
    <location>
        <begin position="45"/>
        <end position="227"/>
    </location>
</feature>
<gene>
    <name evidence="2" type="ORF">J2S73_003847</name>
</gene>
<dbReference type="InterPro" id="IPR027417">
    <property type="entry name" value="P-loop_NTPase"/>
</dbReference>
<accession>A0AAE3VSH7</accession>
<comment type="caution">
    <text evidence="2">The sequence shown here is derived from an EMBL/GenBank/DDBJ whole genome shotgun (WGS) entry which is preliminary data.</text>
</comment>
<dbReference type="InterPro" id="IPR003593">
    <property type="entry name" value="AAA+_ATPase"/>
</dbReference>
<dbReference type="Pfam" id="PF13481">
    <property type="entry name" value="AAA_25"/>
    <property type="match status" value="1"/>
</dbReference>